<reference evidence="3" key="1">
    <citation type="journal article" date="2019" name="Int. J. Syst. Evol. Microbiol.">
        <title>The Global Catalogue of Microorganisms (GCM) 10K type strain sequencing project: providing services to taxonomists for standard genome sequencing and annotation.</title>
        <authorList>
            <consortium name="The Broad Institute Genomics Platform"/>
            <consortium name="The Broad Institute Genome Sequencing Center for Infectious Disease"/>
            <person name="Wu L."/>
            <person name="Ma J."/>
        </authorList>
    </citation>
    <scope>NUCLEOTIDE SEQUENCE [LARGE SCALE GENOMIC DNA]</scope>
    <source>
        <strain evidence="3">CCUG 38813</strain>
    </source>
</reference>
<proteinExistence type="predicted"/>
<accession>A0ABW0PCQ0</accession>
<dbReference type="EMBL" id="JBHSMS010000003">
    <property type="protein sequence ID" value="MFC5509622.1"/>
    <property type="molecule type" value="Genomic_DNA"/>
</dbReference>
<keyword evidence="3" id="KW-1185">Reference proteome</keyword>
<feature type="region of interest" description="Disordered" evidence="1">
    <location>
        <begin position="86"/>
        <end position="106"/>
    </location>
</feature>
<protein>
    <submittedName>
        <fullName evidence="2">Uncharacterized protein</fullName>
    </submittedName>
</protein>
<evidence type="ECO:0000256" key="1">
    <source>
        <dbReference type="SAM" id="MobiDB-lite"/>
    </source>
</evidence>
<comment type="caution">
    <text evidence="2">The sequence shown here is derived from an EMBL/GenBank/DDBJ whole genome shotgun (WGS) entry which is preliminary data.</text>
</comment>
<gene>
    <name evidence="2" type="ORF">ACFPOU_00590</name>
</gene>
<evidence type="ECO:0000313" key="2">
    <source>
        <dbReference type="EMBL" id="MFC5509622.1"/>
    </source>
</evidence>
<organism evidence="2 3">
    <name type="scientific">Massilia jejuensis</name>
    <dbReference type="NCBI Taxonomy" id="648894"/>
    <lineage>
        <taxon>Bacteria</taxon>
        <taxon>Pseudomonadati</taxon>
        <taxon>Pseudomonadota</taxon>
        <taxon>Betaproteobacteria</taxon>
        <taxon>Burkholderiales</taxon>
        <taxon>Oxalobacteraceae</taxon>
        <taxon>Telluria group</taxon>
        <taxon>Massilia</taxon>
    </lineage>
</organism>
<evidence type="ECO:0000313" key="3">
    <source>
        <dbReference type="Proteomes" id="UP001596031"/>
    </source>
</evidence>
<dbReference type="RefSeq" id="WP_379715583.1">
    <property type="nucleotide sequence ID" value="NZ_JBHSMS010000003.1"/>
</dbReference>
<sequence length="106" mass="11336">MQAAKLVPYDAATPTVASASVRAARLSLARAQCANFPTRLALARWTSGGNAPHVHGHSNPPLRAAWFARAQRDFQAWLEKGGFVQHEEPAAEDGAAPTMQAGLRHP</sequence>
<dbReference type="Proteomes" id="UP001596031">
    <property type="component" value="Unassembled WGS sequence"/>
</dbReference>
<name>A0ABW0PCQ0_9BURK</name>